<dbReference type="PANTHER" id="PTHR39323:SF1">
    <property type="entry name" value="BLR1149 PROTEIN"/>
    <property type="match status" value="1"/>
</dbReference>
<evidence type="ECO:0000313" key="2">
    <source>
        <dbReference type="Proteomes" id="UP000075391"/>
    </source>
</evidence>
<reference evidence="1 2" key="1">
    <citation type="submission" date="2016-03" db="EMBL/GenBank/DDBJ databases">
        <authorList>
            <person name="Ploux O."/>
        </authorList>
    </citation>
    <scope>NUCLEOTIDE SEQUENCE [LARGE SCALE GENOMIC DNA]</scope>
    <source>
        <strain evidence="1 2">BER2</strain>
    </source>
</reference>
<dbReference type="InterPro" id="IPR024173">
    <property type="entry name" value="Pesterase_MJ0037-like"/>
</dbReference>
<evidence type="ECO:0000313" key="1">
    <source>
        <dbReference type="EMBL" id="KYG70745.1"/>
    </source>
</evidence>
<dbReference type="EMBL" id="LUKF01000001">
    <property type="protein sequence ID" value="KYG70745.1"/>
    <property type="molecule type" value="Genomic_DNA"/>
</dbReference>
<dbReference type="PIRSF" id="PIRSF000887">
    <property type="entry name" value="Pesterase_MJ0037"/>
    <property type="match status" value="1"/>
</dbReference>
<dbReference type="Gene3D" id="3.60.21.10">
    <property type="match status" value="1"/>
</dbReference>
<comment type="caution">
    <text evidence="1">The sequence shown here is derived from an EMBL/GenBank/DDBJ whole genome shotgun (WGS) entry which is preliminary data.</text>
</comment>
<dbReference type="AlphaFoldDB" id="A0A150WW62"/>
<dbReference type="Proteomes" id="UP000075391">
    <property type="component" value="Unassembled WGS sequence"/>
</dbReference>
<dbReference type="OrthoDB" id="9795838at2"/>
<protein>
    <submittedName>
        <fullName evidence="1">Uncharacterized protein</fullName>
    </submittedName>
</protein>
<organism evidence="1 2">
    <name type="scientific">Bdellovibrio bacteriovorus</name>
    <dbReference type="NCBI Taxonomy" id="959"/>
    <lineage>
        <taxon>Bacteria</taxon>
        <taxon>Pseudomonadati</taxon>
        <taxon>Bdellovibrionota</taxon>
        <taxon>Bdellovibrionia</taxon>
        <taxon>Bdellovibrionales</taxon>
        <taxon>Pseudobdellovibrionaceae</taxon>
        <taxon>Bdellovibrio</taxon>
    </lineage>
</organism>
<dbReference type="InterPro" id="IPR029052">
    <property type="entry name" value="Metallo-depent_PP-like"/>
</dbReference>
<dbReference type="RefSeq" id="WP_063242512.1">
    <property type="nucleotide sequence ID" value="NZ_LUKF01000001.1"/>
</dbReference>
<name>A0A150WW62_BDEBC</name>
<proteinExistence type="predicted"/>
<sequence length="217" mass="25365">MKIQLTNEEIELLPEKAFHWHKERLLGLSDIHIGKAESYQHAGVPLPSGAHREDLEKMTFLIEKHRIEKVVILGDWIHTQHSISELVFRDLHRFFHRHSHVHWTLLLGNHEGNAFELLKEFPFHIVSEDLEYPPFLFTHGHKYRSSAFFQIQGHTHPLVSIHEGPLRMKLPCFHLEKECLTIPAFGSLTGGYVIRPKKSDRIFAVAENEIFEVRTRP</sequence>
<gene>
    <name evidence="1" type="ORF">AZI85_02085</name>
</gene>
<dbReference type="NCBIfam" id="TIGR04123">
    <property type="entry name" value="P_estr_lig_assc"/>
    <property type="match status" value="1"/>
</dbReference>
<accession>A0A150WW62</accession>
<dbReference type="PANTHER" id="PTHR39323">
    <property type="entry name" value="BLR1149 PROTEIN"/>
    <property type="match status" value="1"/>
</dbReference>
<dbReference type="SUPFAM" id="SSF56300">
    <property type="entry name" value="Metallo-dependent phosphatases"/>
    <property type="match status" value="1"/>
</dbReference>
<dbReference type="InterPro" id="IPR026336">
    <property type="entry name" value="PdeM-like"/>
</dbReference>